<accession>U1N1Q8</accession>
<dbReference type="InterPro" id="IPR011991">
    <property type="entry name" value="ArsR-like_HTH"/>
</dbReference>
<dbReference type="InterPro" id="IPR036388">
    <property type="entry name" value="WH-like_DNA-bd_sf"/>
</dbReference>
<dbReference type="AlphaFoldDB" id="U1N1Q8"/>
<organism evidence="1 2">
    <name type="scientific">Haloquadratum walsbyi J07HQW1</name>
    <dbReference type="NCBI Taxonomy" id="1238424"/>
    <lineage>
        <taxon>Archaea</taxon>
        <taxon>Methanobacteriati</taxon>
        <taxon>Methanobacteriota</taxon>
        <taxon>Stenosarchaea group</taxon>
        <taxon>Halobacteria</taxon>
        <taxon>Halobacteriales</taxon>
        <taxon>Haloferacaceae</taxon>
        <taxon>Haloquadratum</taxon>
    </lineage>
</organism>
<dbReference type="CDD" id="cd00090">
    <property type="entry name" value="HTH_ARSR"/>
    <property type="match status" value="1"/>
</dbReference>
<dbReference type="Proteomes" id="UP000030649">
    <property type="component" value="Unassembled WGS sequence"/>
</dbReference>
<proteinExistence type="predicted"/>
<dbReference type="EMBL" id="KE356560">
    <property type="protein sequence ID" value="ERG90278.1"/>
    <property type="molecule type" value="Genomic_DNA"/>
</dbReference>
<gene>
    <name evidence="1" type="ORF">J07HQW1_00296</name>
</gene>
<dbReference type="Gene3D" id="1.10.10.10">
    <property type="entry name" value="Winged helix-like DNA-binding domain superfamily/Winged helix DNA-binding domain"/>
    <property type="match status" value="1"/>
</dbReference>
<dbReference type="Pfam" id="PF12840">
    <property type="entry name" value="HTH_20"/>
    <property type="match status" value="1"/>
</dbReference>
<evidence type="ECO:0000313" key="1">
    <source>
        <dbReference type="EMBL" id="ERG90278.1"/>
    </source>
</evidence>
<protein>
    <submittedName>
        <fullName evidence="1">Putative transcriptional regulator</fullName>
    </submittedName>
</protein>
<dbReference type="HOGENOM" id="CLU_929403_0_0_2"/>
<name>U1N1Q8_9EURY</name>
<sequence>MSIDFSYDEIRLSVAPAAVSAHEHFCRIPKNIQFTKRDQTQIRWHSYSIAFDLLPRLKLWAFTSSLCNPQSLPLARPSSVASGGLYNDAVLVFHRVSVPMSDASNSHSPDDTDKQDVQYDPDDDSYHILQCTDCDTTVLAIGRDDPPMSCHDEPMEHIHQVNMTVKTPDIREVLFEAFGLPKSGLDICLCVIGDGPLSASEVAAKLDYDRTTVTRYLNKLVDLGLLRRSELNREDGGIINAYHSVDLEQMRRETLTGFYLWAGEAATLIENANTTKQEYFEENPDHDLPEVFWESFSKK</sequence>
<dbReference type="InterPro" id="IPR036390">
    <property type="entry name" value="WH_DNA-bd_sf"/>
</dbReference>
<dbReference type="SUPFAM" id="SSF46785">
    <property type="entry name" value="Winged helix' DNA-binding domain"/>
    <property type="match status" value="1"/>
</dbReference>
<reference evidence="1 2" key="1">
    <citation type="journal article" date="2013" name="PLoS ONE">
        <title>Assembly-driven community genomics of a hypersaline microbial ecosystem.</title>
        <authorList>
            <person name="Podell S."/>
            <person name="Ugalde J.A."/>
            <person name="Narasingarao P."/>
            <person name="Banfield J.F."/>
            <person name="Heidelberg K.B."/>
            <person name="Allen E.E."/>
        </authorList>
    </citation>
    <scope>NUCLEOTIDE SEQUENCE [LARGE SCALE GENOMIC DNA]</scope>
    <source>
        <strain evidence="2">J07HQW1</strain>
    </source>
</reference>
<evidence type="ECO:0000313" key="2">
    <source>
        <dbReference type="Proteomes" id="UP000030649"/>
    </source>
</evidence>